<feature type="domain" description="AB hydrolase-1" evidence="1">
    <location>
        <begin position="30"/>
        <end position="255"/>
    </location>
</feature>
<protein>
    <submittedName>
        <fullName evidence="2">Alpha/beta fold hydrolase</fullName>
    </submittedName>
</protein>
<reference evidence="3" key="1">
    <citation type="journal article" date="2019" name="Int. J. Syst. Evol. Microbiol.">
        <title>The Global Catalogue of Microorganisms (GCM) 10K type strain sequencing project: providing services to taxonomists for standard genome sequencing and annotation.</title>
        <authorList>
            <consortium name="The Broad Institute Genomics Platform"/>
            <consortium name="The Broad Institute Genome Sequencing Center for Infectious Disease"/>
            <person name="Wu L."/>
            <person name="Ma J."/>
        </authorList>
    </citation>
    <scope>NUCLEOTIDE SEQUENCE [LARGE SCALE GENOMIC DNA]</scope>
    <source>
        <strain evidence="3">IBRC-M 10908</strain>
    </source>
</reference>
<name>A0ABV8U6B1_9ACTN</name>
<evidence type="ECO:0000313" key="2">
    <source>
        <dbReference type="EMBL" id="MFC4337940.1"/>
    </source>
</evidence>
<keyword evidence="3" id="KW-1185">Reference proteome</keyword>
<proteinExistence type="predicted"/>
<dbReference type="InterPro" id="IPR000073">
    <property type="entry name" value="AB_hydrolase_1"/>
</dbReference>
<comment type="caution">
    <text evidence="2">The sequence shown here is derived from an EMBL/GenBank/DDBJ whole genome shotgun (WGS) entry which is preliminary data.</text>
</comment>
<dbReference type="PANTHER" id="PTHR43798">
    <property type="entry name" value="MONOACYLGLYCEROL LIPASE"/>
    <property type="match status" value="1"/>
</dbReference>
<dbReference type="Gene3D" id="3.40.50.1820">
    <property type="entry name" value="alpha/beta hydrolase"/>
    <property type="match status" value="1"/>
</dbReference>
<dbReference type="EMBL" id="JBHSDK010000061">
    <property type="protein sequence ID" value="MFC4337940.1"/>
    <property type="molecule type" value="Genomic_DNA"/>
</dbReference>
<dbReference type="Pfam" id="PF12697">
    <property type="entry name" value="Abhydrolase_6"/>
    <property type="match status" value="1"/>
</dbReference>
<dbReference type="RefSeq" id="WP_380625437.1">
    <property type="nucleotide sequence ID" value="NZ_JBHSDK010000061.1"/>
</dbReference>
<accession>A0ABV8U6B1</accession>
<organism evidence="2 3">
    <name type="scientific">Salininema proteolyticum</name>
    <dbReference type="NCBI Taxonomy" id="1607685"/>
    <lineage>
        <taxon>Bacteria</taxon>
        <taxon>Bacillati</taxon>
        <taxon>Actinomycetota</taxon>
        <taxon>Actinomycetes</taxon>
        <taxon>Glycomycetales</taxon>
        <taxon>Glycomycetaceae</taxon>
        <taxon>Salininema</taxon>
    </lineage>
</organism>
<dbReference type="Proteomes" id="UP001595823">
    <property type="component" value="Unassembled WGS sequence"/>
</dbReference>
<evidence type="ECO:0000259" key="1">
    <source>
        <dbReference type="Pfam" id="PF12697"/>
    </source>
</evidence>
<dbReference type="InterPro" id="IPR029058">
    <property type="entry name" value="AB_hydrolase_fold"/>
</dbReference>
<sequence>MKNIHYSVPVTGAPPFPVRARMDGFGPRLVLLVHGFGCAGDSFAPFHDDARWREDYTVCSFDLPGHGGAPSAGRSAHDQLSLYAEITAGLARTLRFDEVHLVAHSMGGAVGLLAASSIPGLASFTSIEGNLVGEDCGLVSRNTASQSLRDYVREGHSDFLASLSASAAPDLRAWSEWYGRAAPAVLHSAARSMVAWCDSGELVPLWESLPRPTYVYGERTGFPEHGAGKRLYRSAVEIPGSGHFAMVDAPETLNKALWTVLESARNPEGTAAGR</sequence>
<dbReference type="InterPro" id="IPR050266">
    <property type="entry name" value="AB_hydrolase_sf"/>
</dbReference>
<keyword evidence="2" id="KW-0378">Hydrolase</keyword>
<dbReference type="GO" id="GO:0016787">
    <property type="term" value="F:hydrolase activity"/>
    <property type="evidence" value="ECO:0007669"/>
    <property type="project" value="UniProtKB-KW"/>
</dbReference>
<dbReference type="PANTHER" id="PTHR43798:SF33">
    <property type="entry name" value="HYDROLASE, PUTATIVE (AFU_ORTHOLOGUE AFUA_2G14860)-RELATED"/>
    <property type="match status" value="1"/>
</dbReference>
<dbReference type="SUPFAM" id="SSF53474">
    <property type="entry name" value="alpha/beta-Hydrolases"/>
    <property type="match status" value="1"/>
</dbReference>
<gene>
    <name evidence="2" type="ORF">ACFPET_22355</name>
</gene>
<evidence type="ECO:0000313" key="3">
    <source>
        <dbReference type="Proteomes" id="UP001595823"/>
    </source>
</evidence>